<sequence>MLHSEHRCVTFQNSRHEGTPILNLAEIKSNNAKRKRFSQSLPSHRDTLPQCAISQSSTENLNCNLPTKEHQIERKSSKHIYCCLAYLDENQAYTHEGIFRKCGDFTTIQNVKSKLSGGRLSEKMLDSLGVFGCADLLKNLLSGLEYPLVDGYSVENIQSIMKAVCSKAAEAKYCRDQLLSFYLHAVLRRLPKRSYKVLTEILQFLCKIIEHEEQSKMGKHNIATVFVPLLFPNLAKMTKDVQFIIQETELQIIALEFLLDLLVKHPDIFHEPQPAISLLRSCRNFRFNEVIIFIGDVAKVFHRTENYSFFVLSGRVHVLESALLGNIFDEVHEETPVSTSFVLRTPRKFKEVTKRFSGSFSPMMERVKKPRIGQ</sequence>
<dbReference type="GO" id="GO:0007165">
    <property type="term" value="P:signal transduction"/>
    <property type="evidence" value="ECO:0007669"/>
    <property type="project" value="InterPro"/>
</dbReference>
<protein>
    <recommendedName>
        <fullName evidence="2">Rho-GAP domain-containing protein</fullName>
    </recommendedName>
</protein>
<dbReference type="GO" id="GO:0005737">
    <property type="term" value="C:cytoplasm"/>
    <property type="evidence" value="ECO:0007669"/>
    <property type="project" value="TreeGrafter"/>
</dbReference>
<dbReference type="PANTHER" id="PTHR14963">
    <property type="entry name" value="RHO GTPASE ACTIVATING PROTEIN 18,19-RELATED"/>
    <property type="match status" value="1"/>
</dbReference>
<keyword evidence="1" id="KW-0343">GTPase activation</keyword>
<dbReference type="SUPFAM" id="SSF48350">
    <property type="entry name" value="GTPase activation domain, GAP"/>
    <property type="match status" value="1"/>
</dbReference>
<dbReference type="GO" id="GO:0051056">
    <property type="term" value="P:regulation of small GTPase mediated signal transduction"/>
    <property type="evidence" value="ECO:0007669"/>
    <property type="project" value="TreeGrafter"/>
</dbReference>
<gene>
    <name evidence="3" type="ORF">VSP0166_LOCUS9924</name>
</gene>
<accession>A0A7S4I9V3</accession>
<dbReference type="SMART" id="SM00324">
    <property type="entry name" value="RhoGAP"/>
    <property type="match status" value="1"/>
</dbReference>
<dbReference type="InterPro" id="IPR008936">
    <property type="entry name" value="Rho_GTPase_activation_prot"/>
</dbReference>
<reference evidence="3" key="1">
    <citation type="submission" date="2021-01" db="EMBL/GenBank/DDBJ databases">
        <authorList>
            <person name="Corre E."/>
            <person name="Pelletier E."/>
            <person name="Niang G."/>
            <person name="Scheremetjew M."/>
            <person name="Finn R."/>
            <person name="Kale V."/>
            <person name="Holt S."/>
            <person name="Cochrane G."/>
            <person name="Meng A."/>
            <person name="Brown T."/>
            <person name="Cohen L."/>
        </authorList>
    </citation>
    <scope>NUCLEOTIDE SEQUENCE</scope>
    <source>
        <strain evidence="3">DIVA3 518/3/11/1/6</strain>
    </source>
</reference>
<dbReference type="Gene3D" id="1.10.555.10">
    <property type="entry name" value="Rho GTPase activation protein"/>
    <property type="match status" value="1"/>
</dbReference>
<dbReference type="GO" id="GO:0005096">
    <property type="term" value="F:GTPase activator activity"/>
    <property type="evidence" value="ECO:0007669"/>
    <property type="project" value="UniProtKB-KW"/>
</dbReference>
<evidence type="ECO:0000259" key="2">
    <source>
        <dbReference type="PROSITE" id="PS50238"/>
    </source>
</evidence>
<evidence type="ECO:0000313" key="3">
    <source>
        <dbReference type="EMBL" id="CAE2223018.1"/>
    </source>
</evidence>
<dbReference type="EMBL" id="HBKP01013945">
    <property type="protein sequence ID" value="CAE2223018.1"/>
    <property type="molecule type" value="Transcribed_RNA"/>
</dbReference>
<proteinExistence type="predicted"/>
<dbReference type="CDD" id="cd00159">
    <property type="entry name" value="RhoGAP"/>
    <property type="match status" value="1"/>
</dbReference>
<feature type="domain" description="Rho-GAP" evidence="2">
    <location>
        <begin position="63"/>
        <end position="270"/>
    </location>
</feature>
<organism evidence="3">
    <name type="scientific">Vannella robusta</name>
    <dbReference type="NCBI Taxonomy" id="1487602"/>
    <lineage>
        <taxon>Eukaryota</taxon>
        <taxon>Amoebozoa</taxon>
        <taxon>Discosea</taxon>
        <taxon>Flabellinia</taxon>
        <taxon>Vannellidae</taxon>
        <taxon>Vannella</taxon>
    </lineage>
</organism>
<evidence type="ECO:0000256" key="1">
    <source>
        <dbReference type="ARBA" id="ARBA00022468"/>
    </source>
</evidence>
<dbReference type="Pfam" id="PF00620">
    <property type="entry name" value="RhoGAP"/>
    <property type="match status" value="1"/>
</dbReference>
<name>A0A7S4I9V3_9EUKA</name>
<dbReference type="PANTHER" id="PTHR14963:SF7">
    <property type="entry name" value="RHO GTPASE-ACTIVATING PROTEIN 19"/>
    <property type="match status" value="1"/>
</dbReference>
<dbReference type="InterPro" id="IPR000198">
    <property type="entry name" value="RhoGAP_dom"/>
</dbReference>
<dbReference type="PROSITE" id="PS50238">
    <property type="entry name" value="RHOGAP"/>
    <property type="match status" value="1"/>
</dbReference>
<dbReference type="AlphaFoldDB" id="A0A7S4I9V3"/>